<dbReference type="GO" id="GO:0046872">
    <property type="term" value="F:metal ion binding"/>
    <property type="evidence" value="ECO:0007669"/>
    <property type="project" value="InterPro"/>
</dbReference>
<dbReference type="UniPathway" id="UPA00074">
    <property type="reaction ID" value="UER00942"/>
</dbReference>
<comment type="pathway">
    <text evidence="8 9">Purine metabolism; IMP biosynthesis via de novo pathway; 5-amino-1-(5-phospho-D-ribosyl)imidazole-4-carboxylate from 5-amino-1-(5-phospho-D-ribosyl)imidazole (N5-CAIR route): step 1/2.</text>
</comment>
<dbReference type="Pfam" id="PF22660">
    <property type="entry name" value="RS_preATP-grasp-like"/>
    <property type="match status" value="1"/>
</dbReference>
<dbReference type="EC" id="6.3.4.18" evidence="8 9"/>
<evidence type="ECO:0000259" key="10">
    <source>
        <dbReference type="PROSITE" id="PS50975"/>
    </source>
</evidence>
<comment type="cofactor">
    <cofactor evidence="1">
        <name>Mn(2+)</name>
        <dbReference type="ChEBI" id="CHEBI:29035"/>
    </cofactor>
</comment>
<dbReference type="GO" id="GO:0034028">
    <property type="term" value="F:5-(carboxyamino)imidazole ribonucleotide synthase activity"/>
    <property type="evidence" value="ECO:0007669"/>
    <property type="project" value="UniProtKB-UniRule"/>
</dbReference>
<proteinExistence type="inferred from homology"/>
<dbReference type="PANTHER" id="PTHR11609">
    <property type="entry name" value="PURINE BIOSYNTHESIS PROTEIN 6/7, PUR6/7"/>
    <property type="match status" value="1"/>
</dbReference>
<sequence length="376" mass="40623">MNKNSENVILPPATIGIVGGGQLGRMLTLSAKQMGYRVGILDPTPDAPAGQVADFQVIADYQDQAALQALARESDVLTYEFENVDVQALAAVQSQTSLPQGVQLLEITGNRLREKRFLADLGIAVTPFAAVPNQAALPAALAQVGTPAILKTVAGGYDGHGQLDLDGTIWPLETPTLTARSCILEARQDFTCEVAMMVARSAAGDVVTFPLVENQHRHHILHTTLAPARVPATVHAQAQRIAKKIATALTLRGVLGIEFFVLSDGQLVVNELAPRPHNSGHYSIEACNISQFEAHIRSICGLPLPEIHQTRPAVMRNLLGTDLTLARHALMTHPNWHFHDYGKAEILPQRKMGHVTCLTDDFSATLLELTNLKGDH</sequence>
<dbReference type="GO" id="GO:0006189">
    <property type="term" value="P:'de novo' IMP biosynthetic process"/>
    <property type="evidence" value="ECO:0007669"/>
    <property type="project" value="UniProtKB-UniRule"/>
</dbReference>
<organism evidence="11 12">
    <name type="scientific">Levilactobacillus suantsaiihabitans</name>
    <dbReference type="NCBI Taxonomy" id="2487722"/>
    <lineage>
        <taxon>Bacteria</taxon>
        <taxon>Bacillati</taxon>
        <taxon>Bacillota</taxon>
        <taxon>Bacilli</taxon>
        <taxon>Lactobacillales</taxon>
        <taxon>Lactobacillaceae</taxon>
        <taxon>Levilactobacillus</taxon>
    </lineage>
</organism>
<dbReference type="Pfam" id="PF17769">
    <property type="entry name" value="PurK_C"/>
    <property type="match status" value="1"/>
</dbReference>
<evidence type="ECO:0000256" key="6">
    <source>
        <dbReference type="ARBA" id="ARBA00022840"/>
    </source>
</evidence>
<comment type="caution">
    <text evidence="11">The sequence shown here is derived from an EMBL/GenBank/DDBJ whole genome shotgun (WGS) entry which is preliminary data.</text>
</comment>
<dbReference type="Gene3D" id="3.30.1490.20">
    <property type="entry name" value="ATP-grasp fold, A domain"/>
    <property type="match status" value="1"/>
</dbReference>
<feature type="binding site" evidence="8">
    <location>
        <position position="216"/>
    </location>
    <ligand>
        <name>ATP</name>
        <dbReference type="ChEBI" id="CHEBI:30616"/>
    </ligand>
</feature>
<dbReference type="InterPro" id="IPR013815">
    <property type="entry name" value="ATP_grasp_subdomain_1"/>
</dbReference>
<dbReference type="Gene3D" id="3.40.50.20">
    <property type="match status" value="1"/>
</dbReference>
<evidence type="ECO:0000256" key="3">
    <source>
        <dbReference type="ARBA" id="ARBA00022598"/>
    </source>
</evidence>
<dbReference type="SUPFAM" id="SSF51246">
    <property type="entry name" value="Rudiment single hybrid motif"/>
    <property type="match status" value="1"/>
</dbReference>
<dbReference type="Proteomes" id="UP000297348">
    <property type="component" value="Unassembled WGS sequence"/>
</dbReference>
<comment type="subunit">
    <text evidence="8 9">Homodimer.</text>
</comment>
<dbReference type="EMBL" id="RKLX01000017">
    <property type="protein sequence ID" value="TGD18091.1"/>
    <property type="molecule type" value="Genomic_DNA"/>
</dbReference>
<feature type="binding site" evidence="8">
    <location>
        <begin position="270"/>
        <end position="271"/>
    </location>
    <ligand>
        <name>ATP</name>
        <dbReference type="ChEBI" id="CHEBI:30616"/>
    </ligand>
</feature>
<dbReference type="InterPro" id="IPR054350">
    <property type="entry name" value="PurT/PurK_preATP-grasp"/>
</dbReference>
<comment type="cofactor">
    <cofactor evidence="2">
        <name>Mg(2+)</name>
        <dbReference type="ChEBI" id="CHEBI:18420"/>
    </cofactor>
</comment>
<dbReference type="RefSeq" id="WP_135368520.1">
    <property type="nucleotide sequence ID" value="NZ_RKLX01000017.1"/>
</dbReference>
<dbReference type="PROSITE" id="PS50975">
    <property type="entry name" value="ATP_GRASP"/>
    <property type="match status" value="1"/>
</dbReference>
<evidence type="ECO:0000313" key="12">
    <source>
        <dbReference type="Proteomes" id="UP000297348"/>
    </source>
</evidence>
<evidence type="ECO:0000256" key="9">
    <source>
        <dbReference type="RuleBase" id="RU361200"/>
    </source>
</evidence>
<dbReference type="HAMAP" id="MF_01928">
    <property type="entry name" value="PurK"/>
    <property type="match status" value="1"/>
</dbReference>
<comment type="caution">
    <text evidence="8">Lacks conserved residue(s) required for the propagation of feature annotation.</text>
</comment>
<dbReference type="InterPro" id="IPR011761">
    <property type="entry name" value="ATP-grasp"/>
</dbReference>
<comment type="function">
    <text evidence="9">Catalyzes the ATP-dependent conversion of 5-aminoimidazole ribonucleotide (AIR) and HCO(3)- to N5-carboxyaminoimidazole ribonucleotide (N5-CAIR).</text>
</comment>
<evidence type="ECO:0000256" key="1">
    <source>
        <dbReference type="ARBA" id="ARBA00001936"/>
    </source>
</evidence>
<dbReference type="GO" id="GO:0005829">
    <property type="term" value="C:cytosol"/>
    <property type="evidence" value="ECO:0007669"/>
    <property type="project" value="TreeGrafter"/>
</dbReference>
<dbReference type="NCBIfam" id="NF004679">
    <property type="entry name" value="PRK06019.1-5"/>
    <property type="match status" value="1"/>
</dbReference>
<dbReference type="InterPro" id="IPR011054">
    <property type="entry name" value="Rudment_hybrid_motif"/>
</dbReference>
<feature type="binding site" evidence="8">
    <location>
        <position position="111"/>
    </location>
    <ligand>
        <name>ATP</name>
        <dbReference type="ChEBI" id="CHEBI:30616"/>
    </ligand>
</feature>
<name>A0A4Z0J8Q9_9LACO</name>
<dbReference type="GO" id="GO:0004638">
    <property type="term" value="F:phosphoribosylaminoimidazole carboxylase activity"/>
    <property type="evidence" value="ECO:0007669"/>
    <property type="project" value="InterPro"/>
</dbReference>
<dbReference type="Pfam" id="PF02222">
    <property type="entry name" value="ATP-grasp"/>
    <property type="match status" value="1"/>
</dbReference>
<dbReference type="SUPFAM" id="SSF56059">
    <property type="entry name" value="Glutathione synthetase ATP-binding domain-like"/>
    <property type="match status" value="1"/>
</dbReference>
<dbReference type="PANTHER" id="PTHR11609:SF5">
    <property type="entry name" value="PHOSPHORIBOSYLAMINOIMIDAZOLE CARBOXYLASE"/>
    <property type="match status" value="1"/>
</dbReference>
<dbReference type="AlphaFoldDB" id="A0A4Z0J8Q9"/>
<evidence type="ECO:0000256" key="8">
    <source>
        <dbReference type="HAMAP-Rule" id="MF_01928"/>
    </source>
</evidence>
<dbReference type="FunFam" id="3.40.50.20:FF:000016">
    <property type="entry name" value="N5-carboxyaminoimidazole ribonucleotide synthase"/>
    <property type="match status" value="1"/>
</dbReference>
<dbReference type="InterPro" id="IPR016185">
    <property type="entry name" value="PreATP-grasp_dom_sf"/>
</dbReference>
<feature type="binding site" evidence="8">
    <location>
        <begin position="156"/>
        <end position="162"/>
    </location>
    <ligand>
        <name>ATP</name>
        <dbReference type="ChEBI" id="CHEBI:30616"/>
    </ligand>
</feature>
<reference evidence="11 12" key="1">
    <citation type="submission" date="2018-10" db="EMBL/GenBank/DDBJ databases">
        <title>Lactobacillus sp. R7 and Lactobacillus sp. R19 isolated from fermented mustard green product of Taiwan.</title>
        <authorList>
            <person name="Lin S.-T."/>
        </authorList>
    </citation>
    <scope>NUCLEOTIDE SEQUENCE [LARGE SCALE GENOMIC DNA]</scope>
    <source>
        <strain evidence="11 12">BCRC 81129</strain>
    </source>
</reference>
<dbReference type="InterPro" id="IPR003135">
    <property type="entry name" value="ATP-grasp_carboxylate-amine"/>
</dbReference>
<keyword evidence="12" id="KW-1185">Reference proteome</keyword>
<feature type="binding site" evidence="8">
    <location>
        <position position="193"/>
    </location>
    <ligand>
        <name>ATP</name>
        <dbReference type="ChEBI" id="CHEBI:30616"/>
    </ligand>
</feature>
<gene>
    <name evidence="8 9 11" type="primary">purK</name>
    <name evidence="11" type="ORF">EGT51_09855</name>
</gene>
<feature type="domain" description="ATP-grasp" evidence="10">
    <location>
        <begin position="115"/>
        <end position="300"/>
    </location>
</feature>
<evidence type="ECO:0000256" key="5">
    <source>
        <dbReference type="ARBA" id="ARBA00022755"/>
    </source>
</evidence>
<dbReference type="InterPro" id="IPR005875">
    <property type="entry name" value="PurK"/>
</dbReference>
<dbReference type="InterPro" id="IPR040686">
    <property type="entry name" value="PurK_C"/>
</dbReference>
<dbReference type="GO" id="GO:0005524">
    <property type="term" value="F:ATP binding"/>
    <property type="evidence" value="ECO:0007669"/>
    <property type="project" value="UniProtKB-UniRule"/>
</dbReference>
<dbReference type="NCBIfam" id="NF004676">
    <property type="entry name" value="PRK06019.1-2"/>
    <property type="match status" value="1"/>
</dbReference>
<dbReference type="SUPFAM" id="SSF52440">
    <property type="entry name" value="PreATP-grasp domain"/>
    <property type="match status" value="1"/>
</dbReference>
<feature type="binding site" evidence="8">
    <location>
        <position position="151"/>
    </location>
    <ligand>
        <name>ATP</name>
        <dbReference type="ChEBI" id="CHEBI:30616"/>
    </ligand>
</feature>
<comment type="function">
    <text evidence="8">Catalyzes the ATP-dependent conversion of 5-aminoimidazole ribonucleotide (AIR) and HCO(3)(-) to N5-carboxyaminoimidazole ribonucleotide (N5-CAIR).</text>
</comment>
<dbReference type="NCBIfam" id="TIGR01161">
    <property type="entry name" value="purK"/>
    <property type="match status" value="1"/>
</dbReference>
<keyword evidence="7" id="KW-0464">Manganese</keyword>
<dbReference type="Gene3D" id="3.30.470.20">
    <property type="entry name" value="ATP-grasp fold, B domain"/>
    <property type="match status" value="1"/>
</dbReference>
<keyword evidence="4 8" id="KW-0547">Nucleotide-binding</keyword>
<dbReference type="NCBIfam" id="NF004675">
    <property type="entry name" value="PRK06019.1-1"/>
    <property type="match status" value="1"/>
</dbReference>
<comment type="similarity">
    <text evidence="8 9">Belongs to the PurK/PurT family.</text>
</comment>
<comment type="catalytic activity">
    <reaction evidence="8 9">
        <text>5-amino-1-(5-phospho-beta-D-ribosyl)imidazole + hydrogencarbonate + ATP = 5-carboxyamino-1-(5-phospho-D-ribosyl)imidazole + ADP + phosphate + 2 H(+)</text>
        <dbReference type="Rhea" id="RHEA:19317"/>
        <dbReference type="ChEBI" id="CHEBI:15378"/>
        <dbReference type="ChEBI" id="CHEBI:17544"/>
        <dbReference type="ChEBI" id="CHEBI:30616"/>
        <dbReference type="ChEBI" id="CHEBI:43474"/>
        <dbReference type="ChEBI" id="CHEBI:58730"/>
        <dbReference type="ChEBI" id="CHEBI:137981"/>
        <dbReference type="ChEBI" id="CHEBI:456216"/>
        <dbReference type="EC" id="6.3.4.18"/>
    </reaction>
</comment>
<dbReference type="OrthoDB" id="9804625at2"/>
<evidence type="ECO:0000313" key="11">
    <source>
        <dbReference type="EMBL" id="TGD18091.1"/>
    </source>
</evidence>
<evidence type="ECO:0000256" key="2">
    <source>
        <dbReference type="ARBA" id="ARBA00001946"/>
    </source>
</evidence>
<evidence type="ECO:0000256" key="7">
    <source>
        <dbReference type="ARBA" id="ARBA00023211"/>
    </source>
</evidence>
<protein>
    <recommendedName>
        <fullName evidence="8 9">N5-carboxyaminoimidazole ribonucleotide synthase</fullName>
        <shortName evidence="8 9">N5-CAIR synthase</shortName>
        <ecNumber evidence="8 9">6.3.4.18</ecNumber>
    </recommendedName>
    <alternativeName>
        <fullName evidence="8 9">5-(carboxyamino)imidazole ribonucleotide synthetase</fullName>
    </alternativeName>
</protein>
<evidence type="ECO:0000256" key="4">
    <source>
        <dbReference type="ARBA" id="ARBA00022741"/>
    </source>
</evidence>
<accession>A0A4Z0J8Q9</accession>
<keyword evidence="5 8" id="KW-0658">Purine biosynthesis</keyword>
<keyword evidence="3 8" id="KW-0436">Ligase</keyword>
<keyword evidence="6 8" id="KW-0067">ATP-binding</keyword>